<name>A0A8D5UJI2_9BACL</name>
<dbReference type="EMBL" id="AP024601">
    <property type="protein sequence ID" value="BCU83319.1"/>
    <property type="molecule type" value="Genomic_DNA"/>
</dbReference>
<reference evidence="2" key="1">
    <citation type="journal article" date="2013" name="Int. J. Syst. Evol. Microbiol.">
        <title>Polycladomyces abyssicola gen. nov., sp. nov., a thermophilic filamentous bacterium isolated from hemipelagic sediment.</title>
        <authorList>
            <person name="Tsubouchi T."/>
            <person name="Shimane Y."/>
            <person name="Mori K."/>
            <person name="Usui K."/>
            <person name="Hiraki T."/>
            <person name="Tame A."/>
            <person name="Uematsu K."/>
            <person name="Maruyama T."/>
            <person name="Hatada Y."/>
        </authorList>
    </citation>
    <scope>NUCLEOTIDE SEQUENCE</scope>
    <source>
        <strain evidence="2">JIR-001</strain>
    </source>
</reference>
<protein>
    <submittedName>
        <fullName evidence="2">Uncharacterized protein</fullName>
    </submittedName>
</protein>
<feature type="region of interest" description="Disordered" evidence="1">
    <location>
        <begin position="15"/>
        <end position="44"/>
    </location>
</feature>
<gene>
    <name evidence="2" type="ORF">JIR001_31020</name>
</gene>
<accession>A0A8D5UJI2</accession>
<reference evidence="2" key="2">
    <citation type="journal article" date="2021" name="Microbiol. Resour. Announc.">
        <title>Complete Genome Sequence of Polycladomyces abyssicola JIR-001T, Isolated from Hemipelagic Sediment in Deep Seawater.</title>
        <authorList>
            <person name="Tsubouchi T."/>
            <person name="Kaneko Y."/>
        </authorList>
    </citation>
    <scope>NUCLEOTIDE SEQUENCE</scope>
    <source>
        <strain evidence="2">JIR-001</strain>
    </source>
</reference>
<sequence>MKALSDYVPQQTFSSIAKKTGADRTSRSRKKKADGNKFTNMLTGGDPEITQTAEHYYMLVSMLAPCLKEHMLQLICGIYH</sequence>
<proteinExistence type="predicted"/>
<keyword evidence="3" id="KW-1185">Reference proteome</keyword>
<dbReference type="Proteomes" id="UP000677436">
    <property type="component" value="Chromosome"/>
</dbReference>
<evidence type="ECO:0000313" key="3">
    <source>
        <dbReference type="Proteomes" id="UP000677436"/>
    </source>
</evidence>
<dbReference type="AlphaFoldDB" id="A0A8D5UJI2"/>
<evidence type="ECO:0000313" key="2">
    <source>
        <dbReference type="EMBL" id="BCU83319.1"/>
    </source>
</evidence>
<organism evidence="2 3">
    <name type="scientific">Polycladomyces abyssicola</name>
    <dbReference type="NCBI Taxonomy" id="1125966"/>
    <lineage>
        <taxon>Bacteria</taxon>
        <taxon>Bacillati</taxon>
        <taxon>Bacillota</taxon>
        <taxon>Bacilli</taxon>
        <taxon>Bacillales</taxon>
        <taxon>Thermoactinomycetaceae</taxon>
        <taxon>Polycladomyces</taxon>
    </lineage>
</organism>
<evidence type="ECO:0000256" key="1">
    <source>
        <dbReference type="SAM" id="MobiDB-lite"/>
    </source>
</evidence>
<dbReference type="KEGG" id="pabs:JIR001_31020"/>